<dbReference type="EMBL" id="CAJVQB010005391">
    <property type="protein sequence ID" value="CAG8660530.1"/>
    <property type="molecule type" value="Genomic_DNA"/>
</dbReference>
<feature type="region of interest" description="Disordered" evidence="1">
    <location>
        <begin position="1"/>
        <end position="55"/>
    </location>
</feature>
<accession>A0ABN7URM8</accession>
<evidence type="ECO:0000256" key="1">
    <source>
        <dbReference type="SAM" id="MobiDB-lite"/>
    </source>
</evidence>
<gene>
    <name evidence="2" type="ORF">GMARGA_LOCUS9855</name>
</gene>
<name>A0ABN7URM8_GIGMA</name>
<proteinExistence type="predicted"/>
<reference evidence="2 3" key="1">
    <citation type="submission" date="2021-06" db="EMBL/GenBank/DDBJ databases">
        <authorList>
            <person name="Kallberg Y."/>
            <person name="Tangrot J."/>
            <person name="Rosling A."/>
        </authorList>
    </citation>
    <scope>NUCLEOTIDE SEQUENCE [LARGE SCALE GENOMIC DNA]</scope>
    <source>
        <strain evidence="2 3">120-4 pot B 10/14</strain>
    </source>
</reference>
<sequence length="55" mass="6524">MVLKESPEDKEPSMDNEHFRDKQPQKKESLKQPQDKESLKKAQDKESLEKEPTKK</sequence>
<evidence type="ECO:0000313" key="3">
    <source>
        <dbReference type="Proteomes" id="UP000789901"/>
    </source>
</evidence>
<dbReference type="Proteomes" id="UP000789901">
    <property type="component" value="Unassembled WGS sequence"/>
</dbReference>
<evidence type="ECO:0000313" key="2">
    <source>
        <dbReference type="EMBL" id="CAG8660530.1"/>
    </source>
</evidence>
<organism evidence="2 3">
    <name type="scientific">Gigaspora margarita</name>
    <dbReference type="NCBI Taxonomy" id="4874"/>
    <lineage>
        <taxon>Eukaryota</taxon>
        <taxon>Fungi</taxon>
        <taxon>Fungi incertae sedis</taxon>
        <taxon>Mucoromycota</taxon>
        <taxon>Glomeromycotina</taxon>
        <taxon>Glomeromycetes</taxon>
        <taxon>Diversisporales</taxon>
        <taxon>Gigasporaceae</taxon>
        <taxon>Gigaspora</taxon>
    </lineage>
</organism>
<protein>
    <submittedName>
        <fullName evidence="2">38164_t:CDS:1</fullName>
    </submittedName>
</protein>
<comment type="caution">
    <text evidence="2">The sequence shown here is derived from an EMBL/GenBank/DDBJ whole genome shotgun (WGS) entry which is preliminary data.</text>
</comment>
<keyword evidence="3" id="KW-1185">Reference proteome</keyword>